<protein>
    <submittedName>
        <fullName evidence="1">Uncharacterized protein</fullName>
    </submittedName>
</protein>
<reference evidence="2" key="1">
    <citation type="journal article" date="2019" name="Int. J. Syst. Evol. Microbiol.">
        <title>The Global Catalogue of Microorganisms (GCM) 10K type strain sequencing project: providing services to taxonomists for standard genome sequencing and annotation.</title>
        <authorList>
            <consortium name="The Broad Institute Genomics Platform"/>
            <consortium name="The Broad Institute Genome Sequencing Center for Infectious Disease"/>
            <person name="Wu L."/>
            <person name="Ma J."/>
        </authorList>
    </citation>
    <scope>NUCLEOTIDE SEQUENCE [LARGE SCALE GENOMIC DNA]</scope>
    <source>
        <strain evidence="2">JCM 17706</strain>
    </source>
</reference>
<sequence length="46" mass="5591">MAVALERRDAVKFYENKNCFEQSRIEKNSTLLYRQRKGENVKRNEQ</sequence>
<dbReference type="Proteomes" id="UP001501525">
    <property type="component" value="Unassembled WGS sequence"/>
</dbReference>
<dbReference type="EMBL" id="BAABIY010000040">
    <property type="protein sequence ID" value="GAA5100734.1"/>
    <property type="molecule type" value="Genomic_DNA"/>
</dbReference>
<gene>
    <name evidence="1" type="ORF">GCM10023260_12900</name>
</gene>
<evidence type="ECO:0000313" key="1">
    <source>
        <dbReference type="EMBL" id="GAA5100734.1"/>
    </source>
</evidence>
<accession>A0ABP9MSS7</accession>
<comment type="caution">
    <text evidence="1">The sequence shown here is derived from an EMBL/GenBank/DDBJ whole genome shotgun (WGS) entry which is preliminary data.</text>
</comment>
<keyword evidence="2" id="KW-1185">Reference proteome</keyword>
<organism evidence="1 2">
    <name type="scientific">Bartonella acomydis</name>
    <dbReference type="NCBI Taxonomy" id="686234"/>
    <lineage>
        <taxon>Bacteria</taxon>
        <taxon>Pseudomonadati</taxon>
        <taxon>Pseudomonadota</taxon>
        <taxon>Alphaproteobacteria</taxon>
        <taxon>Hyphomicrobiales</taxon>
        <taxon>Bartonellaceae</taxon>
        <taxon>Bartonella</taxon>
    </lineage>
</organism>
<proteinExistence type="predicted"/>
<evidence type="ECO:0000313" key="2">
    <source>
        <dbReference type="Proteomes" id="UP001501525"/>
    </source>
</evidence>
<name>A0ABP9MSS7_9HYPH</name>